<gene>
    <name evidence="2" type="ORF">SAMN06265218_10986</name>
</gene>
<accession>A0A521DAP0</accession>
<feature type="transmembrane region" description="Helical" evidence="1">
    <location>
        <begin position="16"/>
        <end position="37"/>
    </location>
</feature>
<evidence type="ECO:0000313" key="3">
    <source>
        <dbReference type="Proteomes" id="UP000317593"/>
    </source>
</evidence>
<organism evidence="2 3">
    <name type="scientific">Fodinibius sediminis</name>
    <dbReference type="NCBI Taxonomy" id="1214077"/>
    <lineage>
        <taxon>Bacteria</taxon>
        <taxon>Pseudomonadati</taxon>
        <taxon>Balneolota</taxon>
        <taxon>Balneolia</taxon>
        <taxon>Balneolales</taxon>
        <taxon>Balneolaceae</taxon>
        <taxon>Fodinibius</taxon>
    </lineage>
</organism>
<dbReference type="OrthoDB" id="1524387at2"/>
<name>A0A521DAP0_9BACT</name>
<sequence length="183" mass="21103">MTLQQKLHIYEETANLFWSLVVLISTATGAFFLAGTFNSENWSVMSVKQVAALLLFFISFSGIFKLSESRYHFIFYFKENKLVIDIHKGNVLLNTHSIATDEIKSLAFVPSRPRTEKEALFDFAHDYHLVWKRKNSTAYQQLIPLQSAHFTLKVDDIGRIMHFVKRHTPGVNIPAEQADYFSL</sequence>
<keyword evidence="1" id="KW-1133">Transmembrane helix</keyword>
<reference evidence="2 3" key="1">
    <citation type="submission" date="2017-05" db="EMBL/GenBank/DDBJ databases">
        <authorList>
            <person name="Varghese N."/>
            <person name="Submissions S."/>
        </authorList>
    </citation>
    <scope>NUCLEOTIDE SEQUENCE [LARGE SCALE GENOMIC DNA]</scope>
    <source>
        <strain evidence="2 3">DSM 21194</strain>
    </source>
</reference>
<keyword evidence="1" id="KW-0472">Membrane</keyword>
<feature type="transmembrane region" description="Helical" evidence="1">
    <location>
        <begin position="49"/>
        <end position="67"/>
    </location>
</feature>
<evidence type="ECO:0000313" key="2">
    <source>
        <dbReference type="EMBL" id="SMO68662.1"/>
    </source>
</evidence>
<keyword evidence="3" id="KW-1185">Reference proteome</keyword>
<evidence type="ECO:0000256" key="1">
    <source>
        <dbReference type="SAM" id="Phobius"/>
    </source>
</evidence>
<proteinExistence type="predicted"/>
<protein>
    <recommendedName>
        <fullName evidence="4">PH domain-containing protein</fullName>
    </recommendedName>
</protein>
<dbReference type="AlphaFoldDB" id="A0A521DAP0"/>
<evidence type="ECO:0008006" key="4">
    <source>
        <dbReference type="Google" id="ProtNLM"/>
    </source>
</evidence>
<dbReference type="Proteomes" id="UP000317593">
    <property type="component" value="Unassembled WGS sequence"/>
</dbReference>
<dbReference type="EMBL" id="FXTH01000009">
    <property type="protein sequence ID" value="SMO68662.1"/>
    <property type="molecule type" value="Genomic_DNA"/>
</dbReference>
<dbReference type="RefSeq" id="WP_142714674.1">
    <property type="nucleotide sequence ID" value="NZ_FXTH01000009.1"/>
</dbReference>
<keyword evidence="1" id="KW-0812">Transmembrane</keyword>